<dbReference type="PANTHER" id="PTHR27002:SF932">
    <property type="entry name" value="RECEPTOR-LIKE SERINE_THREONINE-PROTEIN KINASE"/>
    <property type="match status" value="1"/>
</dbReference>
<evidence type="ECO:0000256" key="5">
    <source>
        <dbReference type="ARBA" id="ARBA00022840"/>
    </source>
</evidence>
<evidence type="ECO:0000256" key="4">
    <source>
        <dbReference type="ARBA" id="ARBA00022777"/>
    </source>
</evidence>
<protein>
    <recommendedName>
        <fullName evidence="6">Protein kinase domain-containing protein</fullName>
    </recommendedName>
</protein>
<evidence type="ECO:0000256" key="3">
    <source>
        <dbReference type="ARBA" id="ARBA00022741"/>
    </source>
</evidence>
<keyword evidence="8" id="KW-1185">Reference proteome</keyword>
<proteinExistence type="predicted"/>
<dbReference type="GO" id="GO:0004674">
    <property type="term" value="F:protein serine/threonine kinase activity"/>
    <property type="evidence" value="ECO:0007669"/>
    <property type="project" value="UniProtKB-KW"/>
</dbReference>
<evidence type="ECO:0000313" key="8">
    <source>
        <dbReference type="Proteomes" id="UP000215914"/>
    </source>
</evidence>
<dbReference type="PROSITE" id="PS50011">
    <property type="entry name" value="PROTEIN_KINASE_DOM"/>
    <property type="match status" value="1"/>
</dbReference>
<feature type="domain" description="Protein kinase" evidence="6">
    <location>
        <begin position="1"/>
        <end position="158"/>
    </location>
</feature>
<organism evidence="7 8">
    <name type="scientific">Helianthus annuus</name>
    <name type="common">Common sunflower</name>
    <dbReference type="NCBI Taxonomy" id="4232"/>
    <lineage>
        <taxon>Eukaryota</taxon>
        <taxon>Viridiplantae</taxon>
        <taxon>Streptophyta</taxon>
        <taxon>Embryophyta</taxon>
        <taxon>Tracheophyta</taxon>
        <taxon>Spermatophyta</taxon>
        <taxon>Magnoliopsida</taxon>
        <taxon>eudicotyledons</taxon>
        <taxon>Gunneridae</taxon>
        <taxon>Pentapetalae</taxon>
        <taxon>asterids</taxon>
        <taxon>campanulids</taxon>
        <taxon>Asterales</taxon>
        <taxon>Asteraceae</taxon>
        <taxon>Asteroideae</taxon>
        <taxon>Heliantheae alliance</taxon>
        <taxon>Heliantheae</taxon>
        <taxon>Helianthus</taxon>
    </lineage>
</organism>
<evidence type="ECO:0000259" key="6">
    <source>
        <dbReference type="PROSITE" id="PS50011"/>
    </source>
</evidence>
<sequence>MPDYVTEYMQLKGWFQSDLKAGNILIDLDMNPKISYFGVARRFHGQESEANTNTVVGTLGYISPEYARGVQIEFFQKLVSVINRIGFFIKIKNRFFITGFGYQPVFYLKTITGPTGYCRILTDLFQKSFFFRFKPVFCNRFRRQISQTGTSVRFQNRL</sequence>
<accession>A0A251SBJ4</accession>
<name>A0A251SBJ4_HELAN</name>
<keyword evidence="4" id="KW-0418">Kinase</keyword>
<dbReference type="InParanoid" id="A0A251SBJ4"/>
<gene>
    <name evidence="7" type="ORF">HannXRQ_Chr15g0491741</name>
</gene>
<dbReference type="AlphaFoldDB" id="A0A251SBJ4"/>
<keyword evidence="2" id="KW-0808">Transferase</keyword>
<dbReference type="SUPFAM" id="SSF56112">
    <property type="entry name" value="Protein kinase-like (PK-like)"/>
    <property type="match status" value="1"/>
</dbReference>
<dbReference type="GO" id="GO:0005524">
    <property type="term" value="F:ATP binding"/>
    <property type="evidence" value="ECO:0007669"/>
    <property type="project" value="UniProtKB-KW"/>
</dbReference>
<evidence type="ECO:0000313" key="7">
    <source>
        <dbReference type="EMBL" id="OTF96227.1"/>
    </source>
</evidence>
<dbReference type="PANTHER" id="PTHR27002">
    <property type="entry name" value="RECEPTOR-LIKE SERINE/THREONINE-PROTEIN KINASE SD1-8"/>
    <property type="match status" value="1"/>
</dbReference>
<evidence type="ECO:0000256" key="1">
    <source>
        <dbReference type="ARBA" id="ARBA00022527"/>
    </source>
</evidence>
<dbReference type="Pfam" id="PF00069">
    <property type="entry name" value="Pkinase"/>
    <property type="match status" value="1"/>
</dbReference>
<evidence type="ECO:0000256" key="2">
    <source>
        <dbReference type="ARBA" id="ARBA00022679"/>
    </source>
</evidence>
<reference evidence="8" key="1">
    <citation type="journal article" date="2017" name="Nature">
        <title>The sunflower genome provides insights into oil metabolism, flowering and Asterid evolution.</title>
        <authorList>
            <person name="Badouin H."/>
            <person name="Gouzy J."/>
            <person name="Grassa C.J."/>
            <person name="Murat F."/>
            <person name="Staton S.E."/>
            <person name="Cottret L."/>
            <person name="Lelandais-Briere C."/>
            <person name="Owens G.L."/>
            <person name="Carrere S."/>
            <person name="Mayjonade B."/>
            <person name="Legrand L."/>
            <person name="Gill N."/>
            <person name="Kane N.C."/>
            <person name="Bowers J.E."/>
            <person name="Hubner S."/>
            <person name="Bellec A."/>
            <person name="Berard A."/>
            <person name="Berges H."/>
            <person name="Blanchet N."/>
            <person name="Boniface M.C."/>
            <person name="Brunel D."/>
            <person name="Catrice O."/>
            <person name="Chaidir N."/>
            <person name="Claudel C."/>
            <person name="Donnadieu C."/>
            <person name="Faraut T."/>
            <person name="Fievet G."/>
            <person name="Helmstetter N."/>
            <person name="King M."/>
            <person name="Knapp S.J."/>
            <person name="Lai Z."/>
            <person name="Le Paslier M.C."/>
            <person name="Lippi Y."/>
            <person name="Lorenzon L."/>
            <person name="Mandel J.R."/>
            <person name="Marage G."/>
            <person name="Marchand G."/>
            <person name="Marquand E."/>
            <person name="Bret-Mestries E."/>
            <person name="Morien E."/>
            <person name="Nambeesan S."/>
            <person name="Nguyen T."/>
            <person name="Pegot-Espagnet P."/>
            <person name="Pouilly N."/>
            <person name="Raftis F."/>
            <person name="Sallet E."/>
            <person name="Schiex T."/>
            <person name="Thomas J."/>
            <person name="Vandecasteele C."/>
            <person name="Vares D."/>
            <person name="Vear F."/>
            <person name="Vautrin S."/>
            <person name="Crespi M."/>
            <person name="Mangin B."/>
            <person name="Burke J.M."/>
            <person name="Salse J."/>
            <person name="Munos S."/>
            <person name="Vincourt P."/>
            <person name="Rieseberg L.H."/>
            <person name="Langlade N.B."/>
        </authorList>
    </citation>
    <scope>NUCLEOTIDE SEQUENCE [LARGE SCALE GENOMIC DNA]</scope>
    <source>
        <strain evidence="8">cv. SF193</strain>
    </source>
</reference>
<keyword evidence="3" id="KW-0547">Nucleotide-binding</keyword>
<dbReference type="InterPro" id="IPR000719">
    <property type="entry name" value="Prot_kinase_dom"/>
</dbReference>
<dbReference type="Proteomes" id="UP000215914">
    <property type="component" value="Chromosome 15"/>
</dbReference>
<dbReference type="EMBL" id="CM007904">
    <property type="protein sequence ID" value="OTF96227.1"/>
    <property type="molecule type" value="Genomic_DNA"/>
</dbReference>
<dbReference type="InterPro" id="IPR011009">
    <property type="entry name" value="Kinase-like_dom_sf"/>
</dbReference>
<dbReference type="Gene3D" id="1.10.510.10">
    <property type="entry name" value="Transferase(Phosphotransferase) domain 1"/>
    <property type="match status" value="1"/>
</dbReference>
<keyword evidence="5" id="KW-0067">ATP-binding</keyword>
<keyword evidence="1" id="KW-0723">Serine/threonine-protein kinase</keyword>